<dbReference type="RefSeq" id="XP_001899096.1">
    <property type="nucleotide sequence ID" value="XM_001899061.2"/>
</dbReference>
<reference evidence="7" key="2">
    <citation type="submission" date="2012-12" db="EMBL/GenBank/DDBJ databases">
        <authorList>
            <person name="Gao Y.W."/>
            <person name="Fan S.T."/>
            <person name="Sun H.T."/>
            <person name="Wang Z."/>
            <person name="Gao X.L."/>
            <person name="Li Y.G."/>
            <person name="Wang T.C."/>
            <person name="Zhang K."/>
            <person name="Xu W.W."/>
            <person name="Yu Z.J."/>
            <person name="Xia X.Z."/>
        </authorList>
    </citation>
    <scope>NUCLEOTIDE SEQUENCE</scope>
    <source>
        <strain evidence="7">FR3</strain>
    </source>
</reference>
<evidence type="ECO:0000259" key="5">
    <source>
        <dbReference type="PROSITE" id="PS50003"/>
    </source>
</evidence>
<dbReference type="PROSITE" id="PS50826">
    <property type="entry name" value="RUN"/>
    <property type="match status" value="1"/>
</dbReference>
<dbReference type="Pfam" id="PF00169">
    <property type="entry name" value="PH"/>
    <property type="match status" value="1"/>
</dbReference>
<feature type="domain" description="PH" evidence="5">
    <location>
        <begin position="554"/>
        <end position="659"/>
    </location>
</feature>
<dbReference type="InterPro" id="IPR004012">
    <property type="entry name" value="Run_dom"/>
</dbReference>
<dbReference type="PANTHER" id="PTHR46556">
    <property type="entry name" value="PLECKSTRIN HOMOLOGY DOMAIN-CONTAINING FAMILY M MEMBER 2"/>
    <property type="match status" value="1"/>
</dbReference>
<dbReference type="InterPro" id="IPR011993">
    <property type="entry name" value="PH-like_dom_sf"/>
</dbReference>
<dbReference type="InterPro" id="IPR037213">
    <property type="entry name" value="Run_dom_sf"/>
</dbReference>
<dbReference type="PANTHER" id="PTHR46556:SF1">
    <property type="entry name" value="PLECKSTRIN HOMOLOGY DOMAIN-CONTAINING FAMILY M MEMBER 2"/>
    <property type="match status" value="1"/>
</dbReference>
<evidence type="ECO:0000313" key="7">
    <source>
        <dbReference type="EMBL" id="CRZ23980.1"/>
    </source>
</evidence>
<dbReference type="OMA" id="HDAERFM"/>
<reference evidence="7 9" key="1">
    <citation type="journal article" date="2007" name="Science">
        <title>Draft genome of the filarial nematode parasite Brugia malayi.</title>
        <authorList>
            <person name="Ghedin E."/>
            <person name="Wang S."/>
            <person name="Spiro D."/>
            <person name="Caler E."/>
            <person name="Zhao Q."/>
            <person name="Crabtree J."/>
            <person name="Allen J.E."/>
            <person name="Delcher A.L."/>
            <person name="Guiliano D.B."/>
            <person name="Miranda-Saavedra D."/>
            <person name="Angiuoli S.V."/>
            <person name="Creasy T."/>
            <person name="Amedeo P."/>
            <person name="Haas B."/>
            <person name="El-Sayed N.M."/>
            <person name="Wortman J.R."/>
            <person name="Feldblyum T."/>
            <person name="Tallon L."/>
            <person name="Schatz M."/>
            <person name="Shumway M."/>
            <person name="Koo H."/>
            <person name="Salzberg S.L."/>
            <person name="Schobel S."/>
            <person name="Pertea M."/>
            <person name="Pop M."/>
            <person name="White O."/>
            <person name="Barton G.J."/>
            <person name="Carlow C.K."/>
            <person name="Crawford M.J."/>
            <person name="Daub J."/>
            <person name="Dimmic M.W."/>
            <person name="Estes C.F."/>
            <person name="Foster J.M."/>
            <person name="Ganatra M."/>
            <person name="Gregory W.F."/>
            <person name="Johnson N.M."/>
            <person name="Jin J."/>
            <person name="Komuniecki R."/>
            <person name="Korf I."/>
            <person name="Kumar S."/>
            <person name="Laney S."/>
            <person name="Li B.W."/>
            <person name="Li W."/>
            <person name="Lindblom T.H."/>
            <person name="Lustigman S."/>
            <person name="Ma D."/>
            <person name="Maina C.V."/>
            <person name="Martin D.M."/>
            <person name="McCarter J.P."/>
            <person name="McReynolds L."/>
            <person name="Mitreva M."/>
            <person name="Nutman T.B."/>
            <person name="Parkinson J."/>
            <person name="Peregrin-Alvarez J.M."/>
            <person name="Poole C."/>
            <person name="Ren Q."/>
            <person name="Saunders L."/>
            <person name="Sluder A.E."/>
            <person name="Smith K."/>
            <person name="Stanke M."/>
            <person name="Unnasch T.R."/>
            <person name="Ware J."/>
            <person name="Wei A.D."/>
            <person name="Weil G."/>
            <person name="Williams D.J."/>
            <person name="Zhang Y."/>
            <person name="Williams S.A."/>
            <person name="Fraser-Liggett C."/>
            <person name="Slatko B."/>
            <person name="Blaxter M.L."/>
            <person name="Scott A.L."/>
        </authorList>
    </citation>
    <scope>NUCLEOTIDE SEQUENCE</scope>
    <source>
        <strain evidence="7 9">FR3</strain>
    </source>
</reference>
<dbReference type="WBParaSite" id="Bm9641a.1">
    <property type="protein sequence ID" value="Bm9641a.1"/>
    <property type="gene ID" value="WBGene00229902"/>
</dbReference>
<organism evidence="7">
    <name type="scientific">Brugia malayi</name>
    <name type="common">Filarial nematode worm</name>
    <dbReference type="NCBI Taxonomy" id="6279"/>
    <lineage>
        <taxon>Eukaryota</taxon>
        <taxon>Metazoa</taxon>
        <taxon>Ecdysozoa</taxon>
        <taxon>Nematoda</taxon>
        <taxon>Chromadorea</taxon>
        <taxon>Rhabditida</taxon>
        <taxon>Spirurina</taxon>
        <taxon>Spiruromorpha</taxon>
        <taxon>Filarioidea</taxon>
        <taxon>Onchocercidae</taxon>
        <taxon>Brugia</taxon>
    </lineage>
</organism>
<dbReference type="GO" id="GO:0010008">
    <property type="term" value="C:endosome membrane"/>
    <property type="evidence" value="ECO:0007669"/>
    <property type="project" value="TreeGrafter"/>
</dbReference>
<evidence type="ECO:0000259" key="6">
    <source>
        <dbReference type="PROSITE" id="PS50826"/>
    </source>
</evidence>
<dbReference type="InterPro" id="IPR053015">
    <property type="entry name" value="PH_domain-containing_M2"/>
</dbReference>
<evidence type="ECO:0000256" key="3">
    <source>
        <dbReference type="ARBA" id="ARBA00022490"/>
    </source>
</evidence>
<dbReference type="Pfam" id="PF23142">
    <property type="entry name" value="PH_PLEKHM2"/>
    <property type="match status" value="1"/>
</dbReference>
<dbReference type="SMART" id="SM00233">
    <property type="entry name" value="PH"/>
    <property type="match status" value="1"/>
</dbReference>
<accession>A0A0H5SJI8</accession>
<keyword evidence="3" id="KW-0963">Cytoplasm</keyword>
<dbReference type="STRING" id="6279.A0A0H5SJI8"/>
<sequence>MITIAPLNGFKRGGNGRHYAEITQSFHPHIEASITYAITDTVVEWRRHLLDGRHQPLDSSSVAARNLVTIFDFFLSYGFNRGNRLYWVFVKEFMSRNEIDYLKREWRVTSTRQLSVAWLKDVLNKQTLLYHFQSFQQDIETVRKFYHKEAVMTDQSLLSRVVQKMIAFTEVQFKFLKPFERRNNIPIAIMRHGNQRPSTSSGSSAVLCRYSRELESRSAIPQESRLQFSTHSQDVSPLLLDVPLPADFVETHTTSFDKDIAVPENDSVNGNVQDQIFGELLKRRKSESADSIHCCLSKEDALKNTVDEEKHTVSSAVVSTDPFDIALKTSLSKAKLSVEDIHFNECEYRTSPITTLVDLPCGEIRLDMGEMIGLSMNVFKHDAERFMRLFQVYSHFGTGEIERRLFALSNQAAYLLSAENFITSKKSYVTRAYLPLRYISSVHVGPDWQVMYLHAEKDYNVCEAEDDKFLSVVEICMACKQLGITILDALNYAYENYVSNFQLDKIKLKVCPDPTPQYLIRFISKELHKDAPVLYGYYLAQWRQMKLYSMNGDGYQHSGFLYHKEVGGGVSWLLGSGDFQQSYFHLQNKKIYQFSDSTCKFGERVISVRDSVIDVVELKGDDRSPHMFEVVLKNSRIQFICQSAADMHKWISLITLAITSTDMDDEPAACVVCLCESILIAQEGLNCAADGFMRLLARIDMTHISQATGVFAAERSACVIKNEDKLEWLFMRSPDEVDRMLEQLNKLGVRQINTEEGGSSRLSAILNSMSRLNDAFQFDDVVSDDTFDTSLELR</sequence>
<dbReference type="Gene3D" id="2.30.29.30">
    <property type="entry name" value="Pleckstrin-homology domain (PH domain)/Phosphotyrosine-binding domain (PTB)"/>
    <property type="match status" value="1"/>
</dbReference>
<dbReference type="InterPro" id="IPR057288">
    <property type="entry name" value="PH_PLEKHM2"/>
</dbReference>
<dbReference type="CTD" id="6102527"/>
<dbReference type="SUPFAM" id="SSF140741">
    <property type="entry name" value="RUN domain-like"/>
    <property type="match status" value="1"/>
</dbReference>
<dbReference type="Gene3D" id="1.20.58.900">
    <property type="match status" value="1"/>
</dbReference>
<evidence type="ECO:0000313" key="10">
    <source>
        <dbReference type="WBParaSite" id="Bm9641a.1"/>
    </source>
</evidence>
<evidence type="ECO:0000256" key="1">
    <source>
        <dbReference type="ARBA" id="ARBA00004496"/>
    </source>
</evidence>
<dbReference type="GO" id="GO:0032418">
    <property type="term" value="P:lysosome localization"/>
    <property type="evidence" value="ECO:0007669"/>
    <property type="project" value="TreeGrafter"/>
</dbReference>
<proteinExistence type="predicted"/>
<dbReference type="OrthoDB" id="9983817at2759"/>
<evidence type="ECO:0000313" key="9">
    <source>
        <dbReference type="Proteomes" id="UP000006672"/>
    </source>
</evidence>
<gene>
    <name evidence="7 8 10" type="ORF">Bm9641</name>
    <name evidence="8" type="ORF">BM_BM9641</name>
    <name evidence="7" type="ORF">BM_Bm9641</name>
</gene>
<keyword evidence="9" id="KW-1185">Reference proteome</keyword>
<dbReference type="CDD" id="cd17680">
    <property type="entry name" value="RUN_PLEKHM2"/>
    <property type="match status" value="1"/>
</dbReference>
<dbReference type="EMBL" id="CAAKNF010000196">
    <property type="protein sequence ID" value="VIO86983.1"/>
    <property type="molecule type" value="Genomic_DNA"/>
</dbReference>
<dbReference type="KEGG" id="bmy:BM_BM9641"/>
<accession>A0A4E9ESL0</accession>
<dbReference type="SUPFAM" id="SSF50729">
    <property type="entry name" value="PH domain-like"/>
    <property type="match status" value="1"/>
</dbReference>
<evidence type="ECO:0000256" key="2">
    <source>
        <dbReference type="ARBA" id="ARBA00004656"/>
    </source>
</evidence>
<dbReference type="AlphaFoldDB" id="A0A0H5SJI8"/>
<protein>
    <submittedName>
        <fullName evidence="7">Bm9641</fullName>
    </submittedName>
    <submittedName>
        <fullName evidence="10">PH domain-containing protein</fullName>
    </submittedName>
</protein>
<comment type="subcellular location">
    <subcellularLocation>
        <location evidence="1">Cytoplasm</location>
    </subcellularLocation>
    <subcellularLocation>
        <location evidence="2">Lysosome membrane</location>
    </subcellularLocation>
</comment>
<dbReference type="InterPro" id="IPR001849">
    <property type="entry name" value="PH_domain"/>
</dbReference>
<feature type="domain" description="RUN" evidence="6">
    <location>
        <begin position="58"/>
        <end position="180"/>
    </location>
</feature>
<dbReference type="GeneID" id="6102527"/>
<dbReference type="GO" id="GO:0019894">
    <property type="term" value="F:kinesin binding"/>
    <property type="evidence" value="ECO:0007669"/>
    <property type="project" value="TreeGrafter"/>
</dbReference>
<dbReference type="Proteomes" id="UP000006672">
    <property type="component" value="Unassembled WGS sequence"/>
</dbReference>
<dbReference type="EMBL" id="LN856931">
    <property type="protein sequence ID" value="CRZ23980.1"/>
    <property type="molecule type" value="Genomic_DNA"/>
</dbReference>
<dbReference type="GO" id="GO:0032880">
    <property type="term" value="P:regulation of protein localization"/>
    <property type="evidence" value="ECO:0007669"/>
    <property type="project" value="TreeGrafter"/>
</dbReference>
<dbReference type="GO" id="GO:0007030">
    <property type="term" value="P:Golgi organization"/>
    <property type="evidence" value="ECO:0007669"/>
    <property type="project" value="TreeGrafter"/>
</dbReference>
<dbReference type="PROSITE" id="PS50003">
    <property type="entry name" value="PH_DOMAIN"/>
    <property type="match status" value="1"/>
</dbReference>
<dbReference type="GO" id="GO:0005765">
    <property type="term" value="C:lysosomal membrane"/>
    <property type="evidence" value="ECO:0007669"/>
    <property type="project" value="UniProtKB-SubCell"/>
</dbReference>
<dbReference type="InterPro" id="IPR047327">
    <property type="entry name" value="RUN_PLEKHM2"/>
</dbReference>
<evidence type="ECO:0000256" key="4">
    <source>
        <dbReference type="ARBA" id="ARBA00023228"/>
    </source>
</evidence>
<name>A0A0H5SJI8_BRUMA</name>
<reference evidence="8" key="3">
    <citation type="submission" date="2019-04" db="EMBL/GenBank/DDBJ databases">
        <authorList>
            <person name="Howe K."/>
            <person name="Paulini M."/>
            <person name="Williams G."/>
        </authorList>
    </citation>
    <scope>NUCLEOTIDE SEQUENCE [LARGE SCALE GENOMIC DNA]</scope>
    <source>
        <strain evidence="8">FR3</strain>
    </source>
</reference>
<evidence type="ECO:0000313" key="8">
    <source>
        <dbReference type="EMBL" id="VIO86983.1"/>
    </source>
</evidence>
<keyword evidence="4" id="KW-0458">Lysosome</keyword>
<reference evidence="10" key="4">
    <citation type="submission" date="2019-12" db="UniProtKB">
        <authorList>
            <consortium name="WormBaseParasite"/>
        </authorList>
    </citation>
    <scope>IDENTIFICATION</scope>
</reference>